<sequence>MDGGRMQNGTDIGLMGEKKILEEREEVDLGLSDPTTRDEAISESTKSSCPFQPGFGPCWNGYHVHNTINVDQRQHEGFGELEGNF</sequence>
<reference evidence="2 3" key="1">
    <citation type="journal article" date="2023" name="Plants (Basel)">
        <title>Bridging the Gap: Combining Genomics and Transcriptomics Approaches to Understand Stylosanthes scabra, an Orphan Legume from the Brazilian Caatinga.</title>
        <authorList>
            <person name="Ferreira-Neto J.R.C."/>
            <person name="da Silva M.D."/>
            <person name="Binneck E."/>
            <person name="de Melo N.F."/>
            <person name="da Silva R.H."/>
            <person name="de Melo A.L.T.M."/>
            <person name="Pandolfi V."/>
            <person name="Bustamante F.O."/>
            <person name="Brasileiro-Vidal A.C."/>
            <person name="Benko-Iseppon A.M."/>
        </authorList>
    </citation>
    <scope>NUCLEOTIDE SEQUENCE [LARGE SCALE GENOMIC DNA]</scope>
    <source>
        <tissue evidence="2">Leaves</tissue>
    </source>
</reference>
<evidence type="ECO:0000313" key="3">
    <source>
        <dbReference type="Proteomes" id="UP001341840"/>
    </source>
</evidence>
<protein>
    <submittedName>
        <fullName evidence="2">Uncharacterized protein</fullName>
    </submittedName>
</protein>
<evidence type="ECO:0000313" key="2">
    <source>
        <dbReference type="EMBL" id="MED6126522.1"/>
    </source>
</evidence>
<dbReference type="EMBL" id="JASCZI010031330">
    <property type="protein sequence ID" value="MED6126522.1"/>
    <property type="molecule type" value="Genomic_DNA"/>
</dbReference>
<gene>
    <name evidence="2" type="ORF">PIB30_079343</name>
</gene>
<feature type="region of interest" description="Disordered" evidence="1">
    <location>
        <begin position="28"/>
        <end position="48"/>
    </location>
</feature>
<evidence type="ECO:0000256" key="1">
    <source>
        <dbReference type="SAM" id="MobiDB-lite"/>
    </source>
</evidence>
<comment type="caution">
    <text evidence="2">The sequence shown here is derived from an EMBL/GenBank/DDBJ whole genome shotgun (WGS) entry which is preliminary data.</text>
</comment>
<organism evidence="2 3">
    <name type="scientific">Stylosanthes scabra</name>
    <dbReference type="NCBI Taxonomy" id="79078"/>
    <lineage>
        <taxon>Eukaryota</taxon>
        <taxon>Viridiplantae</taxon>
        <taxon>Streptophyta</taxon>
        <taxon>Embryophyta</taxon>
        <taxon>Tracheophyta</taxon>
        <taxon>Spermatophyta</taxon>
        <taxon>Magnoliopsida</taxon>
        <taxon>eudicotyledons</taxon>
        <taxon>Gunneridae</taxon>
        <taxon>Pentapetalae</taxon>
        <taxon>rosids</taxon>
        <taxon>fabids</taxon>
        <taxon>Fabales</taxon>
        <taxon>Fabaceae</taxon>
        <taxon>Papilionoideae</taxon>
        <taxon>50 kb inversion clade</taxon>
        <taxon>dalbergioids sensu lato</taxon>
        <taxon>Dalbergieae</taxon>
        <taxon>Pterocarpus clade</taxon>
        <taxon>Stylosanthes</taxon>
    </lineage>
</organism>
<dbReference type="Proteomes" id="UP001341840">
    <property type="component" value="Unassembled WGS sequence"/>
</dbReference>
<name>A0ABU6RRB2_9FABA</name>
<accession>A0ABU6RRB2</accession>
<keyword evidence="3" id="KW-1185">Reference proteome</keyword>
<proteinExistence type="predicted"/>